<feature type="domain" description="OmpA-like" evidence="3">
    <location>
        <begin position="202"/>
        <end position="319"/>
    </location>
</feature>
<organism evidence="4 5">
    <name type="scientific">Marinobacter daqiaonensis</name>
    <dbReference type="NCBI Taxonomy" id="650891"/>
    <lineage>
        <taxon>Bacteria</taxon>
        <taxon>Pseudomonadati</taxon>
        <taxon>Pseudomonadota</taxon>
        <taxon>Gammaproteobacteria</taxon>
        <taxon>Pseudomonadales</taxon>
        <taxon>Marinobacteraceae</taxon>
        <taxon>Marinobacter</taxon>
    </lineage>
</organism>
<dbReference type="InterPro" id="IPR036737">
    <property type="entry name" value="OmpA-like_sf"/>
</dbReference>
<reference evidence="4 5" key="1">
    <citation type="submission" date="2016-10" db="EMBL/GenBank/DDBJ databases">
        <authorList>
            <person name="de Groot N.N."/>
        </authorList>
    </citation>
    <scope>NUCLEOTIDE SEQUENCE [LARGE SCALE GENOMIC DNA]</scope>
    <source>
        <strain evidence="4 5">CGMCC 1.9167</strain>
    </source>
</reference>
<dbReference type="Gene3D" id="3.30.1330.60">
    <property type="entry name" value="OmpA-like domain"/>
    <property type="match status" value="1"/>
</dbReference>
<dbReference type="Pfam" id="PF00691">
    <property type="entry name" value="OmpA"/>
    <property type="match status" value="1"/>
</dbReference>
<dbReference type="PROSITE" id="PS51123">
    <property type="entry name" value="OMPA_2"/>
    <property type="match status" value="1"/>
</dbReference>
<proteinExistence type="predicted"/>
<protein>
    <submittedName>
        <fullName evidence="4">OmpA family protein</fullName>
    </submittedName>
</protein>
<feature type="chain" id="PRO_5011796886" evidence="2">
    <location>
        <begin position="25"/>
        <end position="325"/>
    </location>
</feature>
<dbReference type="OrthoDB" id="7061829at2"/>
<dbReference type="Proteomes" id="UP000198644">
    <property type="component" value="Unassembled WGS sequence"/>
</dbReference>
<accession>A0A1I6I7J3</accession>
<dbReference type="AlphaFoldDB" id="A0A1I6I7J3"/>
<keyword evidence="2" id="KW-0732">Signal</keyword>
<dbReference type="STRING" id="650891.SAMN05216203_1928"/>
<evidence type="ECO:0000256" key="2">
    <source>
        <dbReference type="SAM" id="SignalP"/>
    </source>
</evidence>
<evidence type="ECO:0000256" key="1">
    <source>
        <dbReference type="PROSITE-ProRule" id="PRU00473"/>
    </source>
</evidence>
<sequence>MIRAKCFGFIPVVVLAVGMSTSSAASISSEFTSALINVQEFSSEHTDFGRYELILGKLAYQYPSSPEEVEGFRAETSEIFEGRIDRKVLDLGAGVGTLKAMAAIKSVVDDEGFKLVFSCEHISCGSVKGWGVFYPEQEDGAQSDQYYISAVYPENGPPERVMSAHISMVGDRVRVTIDEVALLVDIERSIYNYANAIMNYWSKEGFEQGLRVSGYGLGSSELSSTMKLKYKAVAELINRDPRVSVKLLGYTDYIGDKGFNMNLSLVRARTVAEFLGDLGVPKQTLDFEGLGIFDYGSAEGLDTVAPEHRMVMVLVAPTTEISGLN</sequence>
<dbReference type="EMBL" id="FOYW01000001">
    <property type="protein sequence ID" value="SFR62673.1"/>
    <property type="molecule type" value="Genomic_DNA"/>
</dbReference>
<evidence type="ECO:0000313" key="5">
    <source>
        <dbReference type="Proteomes" id="UP000198644"/>
    </source>
</evidence>
<keyword evidence="1" id="KW-0472">Membrane</keyword>
<dbReference type="RefSeq" id="WP_092011413.1">
    <property type="nucleotide sequence ID" value="NZ_FOYW01000001.1"/>
</dbReference>
<dbReference type="InterPro" id="IPR006665">
    <property type="entry name" value="OmpA-like"/>
</dbReference>
<feature type="signal peptide" evidence="2">
    <location>
        <begin position="1"/>
        <end position="24"/>
    </location>
</feature>
<dbReference type="SUPFAM" id="SSF103088">
    <property type="entry name" value="OmpA-like"/>
    <property type="match status" value="1"/>
</dbReference>
<keyword evidence="5" id="KW-1185">Reference proteome</keyword>
<name>A0A1I6I7J3_9GAMM</name>
<dbReference type="GO" id="GO:0016020">
    <property type="term" value="C:membrane"/>
    <property type="evidence" value="ECO:0007669"/>
    <property type="project" value="UniProtKB-UniRule"/>
</dbReference>
<gene>
    <name evidence="4" type="ORF">SAMN05216203_1928</name>
</gene>
<evidence type="ECO:0000259" key="3">
    <source>
        <dbReference type="PROSITE" id="PS51123"/>
    </source>
</evidence>
<evidence type="ECO:0000313" key="4">
    <source>
        <dbReference type="EMBL" id="SFR62673.1"/>
    </source>
</evidence>